<dbReference type="PROSITE" id="PS50005">
    <property type="entry name" value="TPR"/>
    <property type="match status" value="3"/>
</dbReference>
<dbReference type="KEGG" id="obi:106868841"/>
<dbReference type="Gene3D" id="1.25.40.10">
    <property type="entry name" value="Tetratricopeptide repeat domain"/>
    <property type="match status" value="1"/>
</dbReference>
<gene>
    <name evidence="8" type="ORF">OCBIM_22007083mg</name>
</gene>
<dbReference type="GO" id="GO:0005680">
    <property type="term" value="C:anaphase-promoting complex"/>
    <property type="evidence" value="ECO:0007669"/>
    <property type="project" value="TreeGrafter"/>
</dbReference>
<dbReference type="SUPFAM" id="SSF48452">
    <property type="entry name" value="TPR-like"/>
    <property type="match status" value="1"/>
</dbReference>
<sequence length="586" mass="67685">MAGEIEGCVEETSCGMNLRQLRERVRQYIDNHQYESAVFWADKAVSLSNGVVEDIYWYAQALYLTGQYHRASHLLRSKKLDKTHAECRYLAARCHYECKEWQLALNIINLSDQNSNQTKIFLNKTLNQSTNMSELSMSTQNMESCINLLRGKIYEAMDNRILATDYYRMALNQDIYCFEAFDRLVAHHMLSAEEEKELLESLPFNHQCPEEERDLVKFLYENRLKKYNKPGQLDIPNQLEAFTTNLDVEVNLAERHYYNCDFIRCYNITHSVLKKDPYNSLCLPLHIAVLVELKKSNELFYLSHKLVDLYPTKPVAWFSVGCYYLLINNYEPARRYLTKATTLDRMYGPAWLAYGHSFAVDQEHDQAMAAYFTASQLMKGCHLPVLYIGLEYGLTNNSKLAERFFSQALTIAPEDPFVLHEMGVIAFQNQDYTTAEQYFLDALEKVRCVSNQITIEKWETLHNNLAHTCRKLKKYKEALEYHEYALTLCPHTPSTYSAIGYVYVLMGQSLKAVDYFHKALGIRRDDSFSTTMLQQVLDVLIAETVPFGDIPNDVPSLELVDCPSNHPKFSMSSDTDEVDMDGSSDG</sequence>
<dbReference type="PANTHER" id="PTHR12558">
    <property type="entry name" value="CELL DIVISION CYCLE 16,23,27"/>
    <property type="match status" value="1"/>
</dbReference>
<dbReference type="GO" id="GO:0051301">
    <property type="term" value="P:cell division"/>
    <property type="evidence" value="ECO:0007669"/>
    <property type="project" value="UniProtKB-KW"/>
</dbReference>
<evidence type="ECO:0000256" key="7">
    <source>
        <dbReference type="PROSITE-ProRule" id="PRU00339"/>
    </source>
</evidence>
<evidence type="ECO:0000256" key="6">
    <source>
        <dbReference type="ARBA" id="ARBA00023306"/>
    </source>
</evidence>
<dbReference type="GO" id="GO:0045842">
    <property type="term" value="P:positive regulation of mitotic metaphase/anaphase transition"/>
    <property type="evidence" value="ECO:0007669"/>
    <property type="project" value="TreeGrafter"/>
</dbReference>
<feature type="repeat" description="TPR" evidence="7">
    <location>
        <begin position="493"/>
        <end position="526"/>
    </location>
</feature>
<dbReference type="Pfam" id="PF12895">
    <property type="entry name" value="ANAPC3"/>
    <property type="match status" value="1"/>
</dbReference>
<dbReference type="PANTHER" id="PTHR12558:SF9">
    <property type="entry name" value="CELL DIVISION CYCLE PROTEIN 16 HOMOLOG"/>
    <property type="match status" value="1"/>
</dbReference>
<organism evidence="8">
    <name type="scientific">Octopus bimaculoides</name>
    <name type="common">California two-spotted octopus</name>
    <dbReference type="NCBI Taxonomy" id="37653"/>
    <lineage>
        <taxon>Eukaryota</taxon>
        <taxon>Metazoa</taxon>
        <taxon>Spiralia</taxon>
        <taxon>Lophotrochozoa</taxon>
        <taxon>Mollusca</taxon>
        <taxon>Cephalopoda</taxon>
        <taxon>Coleoidea</taxon>
        <taxon>Octopodiformes</taxon>
        <taxon>Octopoda</taxon>
        <taxon>Incirrata</taxon>
        <taxon>Octopodidae</taxon>
        <taxon>Octopus</taxon>
    </lineage>
</organism>
<dbReference type="GO" id="GO:0031145">
    <property type="term" value="P:anaphase-promoting complex-dependent catabolic process"/>
    <property type="evidence" value="ECO:0007669"/>
    <property type="project" value="TreeGrafter"/>
</dbReference>
<dbReference type="EMBL" id="KQ417377">
    <property type="protein sequence ID" value="KOF92178.1"/>
    <property type="molecule type" value="Genomic_DNA"/>
</dbReference>
<dbReference type="Pfam" id="PF13424">
    <property type="entry name" value="TPR_12"/>
    <property type="match status" value="1"/>
</dbReference>
<dbReference type="GO" id="GO:0016567">
    <property type="term" value="P:protein ubiquitination"/>
    <property type="evidence" value="ECO:0007669"/>
    <property type="project" value="TreeGrafter"/>
</dbReference>
<feature type="repeat" description="TPR" evidence="7">
    <location>
        <begin position="459"/>
        <end position="492"/>
    </location>
</feature>
<keyword evidence="2" id="KW-0677">Repeat</keyword>
<dbReference type="SUPFAM" id="SSF81901">
    <property type="entry name" value="HCP-like"/>
    <property type="match status" value="1"/>
</dbReference>
<keyword evidence="1" id="KW-0132">Cell division</keyword>
<dbReference type="OMA" id="DPFHNNA"/>
<dbReference type="STRING" id="37653.A0A0L8HSD9"/>
<accession>A0A0L8HSD9</accession>
<dbReference type="OrthoDB" id="10006270at2759"/>
<keyword evidence="5 7" id="KW-0802">TPR repeat</keyword>
<dbReference type="AlphaFoldDB" id="A0A0L8HSD9"/>
<dbReference type="InterPro" id="IPR011990">
    <property type="entry name" value="TPR-like_helical_dom_sf"/>
</dbReference>
<keyword evidence="6" id="KW-0131">Cell cycle</keyword>
<evidence type="ECO:0000313" key="8">
    <source>
        <dbReference type="EMBL" id="KOF92178.1"/>
    </source>
</evidence>
<evidence type="ECO:0000256" key="2">
    <source>
        <dbReference type="ARBA" id="ARBA00022737"/>
    </source>
</evidence>
<evidence type="ECO:0000256" key="3">
    <source>
        <dbReference type="ARBA" id="ARBA00022776"/>
    </source>
</evidence>
<keyword evidence="3" id="KW-0498">Mitosis</keyword>
<protein>
    <submittedName>
        <fullName evidence="8">Uncharacterized protein</fullName>
    </submittedName>
</protein>
<dbReference type="Pfam" id="PF13181">
    <property type="entry name" value="TPR_8"/>
    <property type="match status" value="1"/>
</dbReference>
<name>A0A0L8HSD9_OCTBM</name>
<reference evidence="8" key="1">
    <citation type="submission" date="2015-07" db="EMBL/GenBank/DDBJ databases">
        <title>MeaNS - Measles Nucleotide Surveillance Program.</title>
        <authorList>
            <person name="Tran T."/>
            <person name="Druce J."/>
        </authorList>
    </citation>
    <scope>NUCLEOTIDE SEQUENCE</scope>
    <source>
        <strain evidence="8">UCB-OBI-ISO-001</strain>
        <tissue evidence="8">Gonad</tissue>
    </source>
</reference>
<dbReference type="SMART" id="SM00028">
    <property type="entry name" value="TPR"/>
    <property type="match status" value="7"/>
</dbReference>
<evidence type="ECO:0000256" key="4">
    <source>
        <dbReference type="ARBA" id="ARBA00022786"/>
    </source>
</evidence>
<keyword evidence="4" id="KW-0833">Ubl conjugation pathway</keyword>
<dbReference type="InterPro" id="IPR019734">
    <property type="entry name" value="TPR_rpt"/>
</dbReference>
<evidence type="ECO:0000256" key="5">
    <source>
        <dbReference type="ARBA" id="ARBA00022803"/>
    </source>
</evidence>
<feature type="repeat" description="TPR" evidence="7">
    <location>
        <begin position="314"/>
        <end position="347"/>
    </location>
</feature>
<dbReference type="GO" id="GO:0005737">
    <property type="term" value="C:cytoplasm"/>
    <property type="evidence" value="ECO:0007669"/>
    <property type="project" value="TreeGrafter"/>
</dbReference>
<proteinExistence type="predicted"/>
<evidence type="ECO:0000256" key="1">
    <source>
        <dbReference type="ARBA" id="ARBA00022618"/>
    </source>
</evidence>